<feature type="region of interest" description="Disordered" evidence="1">
    <location>
        <begin position="1"/>
        <end position="61"/>
    </location>
</feature>
<name>A0AAI8VS61_9PEZI</name>
<keyword evidence="3" id="KW-1185">Reference proteome</keyword>
<feature type="compositionally biased region" description="Acidic residues" evidence="1">
    <location>
        <begin position="103"/>
        <end position="113"/>
    </location>
</feature>
<sequence>MDSEARRRCEARAVGRTPEEHAALEQALARRRARRREAERQRDLDRVQTGPIQRDAYGGDASGLMKRISRYSQEVELVQRAMRLEAFGYEEENYEDGASSGPDDSEDGNEDAQADPPATYQEYKREKQSSNRGLHWNDGLEYAMFRMRAQAASPAPMPPTLKDPPRRRGHTRLSDRKARGEGWHRGGYRDLGDMWINVKGGTYGSVKGQDVNENATVKHFVWSIFNYWESVYPPGWYCDLFFRKKSLIRMLVDPENDGVQEHERLVRDYFDGGETVYFTAFDSAGRERDIRC</sequence>
<dbReference type="Proteomes" id="UP001295740">
    <property type="component" value="Unassembled WGS sequence"/>
</dbReference>
<evidence type="ECO:0000256" key="1">
    <source>
        <dbReference type="SAM" id="MobiDB-lite"/>
    </source>
</evidence>
<feature type="compositionally biased region" description="Basic and acidic residues" evidence="1">
    <location>
        <begin position="36"/>
        <end position="46"/>
    </location>
</feature>
<dbReference type="AlphaFoldDB" id="A0AAI8VS61"/>
<comment type="caution">
    <text evidence="2">The sequence shown here is derived from an EMBL/GenBank/DDBJ whole genome shotgun (WGS) entry which is preliminary data.</text>
</comment>
<feature type="compositionally biased region" description="Basic and acidic residues" evidence="1">
    <location>
        <begin position="1"/>
        <end position="23"/>
    </location>
</feature>
<feature type="region of interest" description="Disordered" evidence="1">
    <location>
        <begin position="88"/>
        <end position="134"/>
    </location>
</feature>
<organism evidence="2 3">
    <name type="scientific">Anthostomella pinea</name>
    <dbReference type="NCBI Taxonomy" id="933095"/>
    <lineage>
        <taxon>Eukaryota</taxon>
        <taxon>Fungi</taxon>
        <taxon>Dikarya</taxon>
        <taxon>Ascomycota</taxon>
        <taxon>Pezizomycotina</taxon>
        <taxon>Sordariomycetes</taxon>
        <taxon>Xylariomycetidae</taxon>
        <taxon>Xylariales</taxon>
        <taxon>Xylariaceae</taxon>
        <taxon>Anthostomella</taxon>
    </lineage>
</organism>
<evidence type="ECO:0000313" key="2">
    <source>
        <dbReference type="EMBL" id="CAJ2509759.1"/>
    </source>
</evidence>
<dbReference type="EMBL" id="CAUWAG010000013">
    <property type="protein sequence ID" value="CAJ2509759.1"/>
    <property type="molecule type" value="Genomic_DNA"/>
</dbReference>
<accession>A0AAI8VS61</accession>
<reference evidence="2" key="1">
    <citation type="submission" date="2023-10" db="EMBL/GenBank/DDBJ databases">
        <authorList>
            <person name="Hackl T."/>
        </authorList>
    </citation>
    <scope>NUCLEOTIDE SEQUENCE</scope>
</reference>
<proteinExistence type="predicted"/>
<gene>
    <name evidence="2" type="ORF">KHLLAP_LOCUS10227</name>
</gene>
<evidence type="ECO:0000313" key="3">
    <source>
        <dbReference type="Proteomes" id="UP001295740"/>
    </source>
</evidence>
<feature type="region of interest" description="Disordered" evidence="1">
    <location>
        <begin position="152"/>
        <end position="179"/>
    </location>
</feature>
<protein>
    <submittedName>
        <fullName evidence="2">Uu.00g056590.m01.CDS01</fullName>
    </submittedName>
</protein>